<keyword evidence="6" id="KW-1185">Reference proteome</keyword>
<dbReference type="GO" id="GO:0016020">
    <property type="term" value="C:membrane"/>
    <property type="evidence" value="ECO:0007669"/>
    <property type="project" value="UniProtKB-SubCell"/>
</dbReference>
<evidence type="ECO:0000313" key="6">
    <source>
        <dbReference type="Proteomes" id="UP001165740"/>
    </source>
</evidence>
<evidence type="ECO:0000313" key="8">
    <source>
        <dbReference type="RefSeq" id="XP_055898828.1"/>
    </source>
</evidence>
<dbReference type="OrthoDB" id="6158546at2759"/>
<evidence type="ECO:0000256" key="1">
    <source>
        <dbReference type="ARBA" id="ARBA00022692"/>
    </source>
</evidence>
<evidence type="ECO:0000256" key="2">
    <source>
        <dbReference type="ARBA" id="ARBA00022989"/>
    </source>
</evidence>
<feature type="transmembrane region" description="Helical" evidence="4">
    <location>
        <begin position="172"/>
        <end position="192"/>
    </location>
</feature>
<reference evidence="7 8" key="1">
    <citation type="submission" date="2025-04" db="UniProtKB">
        <authorList>
            <consortium name="RefSeq"/>
        </authorList>
    </citation>
    <scope>IDENTIFICATION</scope>
</reference>
<dbReference type="PANTHER" id="PTHR12483:SF115">
    <property type="entry name" value="COPPER TRANSPORT PROTEIN"/>
    <property type="match status" value="1"/>
</dbReference>
<dbReference type="OMA" id="PGAMFYE"/>
<dbReference type="PANTHER" id="PTHR12483">
    <property type="entry name" value="SOLUTE CARRIER FAMILY 31 COPPER TRANSPORTERS"/>
    <property type="match status" value="1"/>
</dbReference>
<keyword evidence="4" id="KW-0186">Copper</keyword>
<gene>
    <name evidence="7 8" type="primary">LOC106075179</name>
</gene>
<organism evidence="6 8">
    <name type="scientific">Biomphalaria glabrata</name>
    <name type="common">Bloodfluke planorb</name>
    <name type="synonym">Freshwater snail</name>
    <dbReference type="NCBI Taxonomy" id="6526"/>
    <lineage>
        <taxon>Eukaryota</taxon>
        <taxon>Metazoa</taxon>
        <taxon>Spiralia</taxon>
        <taxon>Lophotrochozoa</taxon>
        <taxon>Mollusca</taxon>
        <taxon>Gastropoda</taxon>
        <taxon>Heterobranchia</taxon>
        <taxon>Euthyneura</taxon>
        <taxon>Panpulmonata</taxon>
        <taxon>Hygrophila</taxon>
        <taxon>Lymnaeoidea</taxon>
        <taxon>Planorbidae</taxon>
        <taxon>Biomphalaria</taxon>
    </lineage>
</organism>
<keyword evidence="3 4" id="KW-0472">Membrane</keyword>
<dbReference type="RefSeq" id="XP_055898827.1">
    <property type="nucleotide sequence ID" value="XM_056042852.1"/>
</dbReference>
<comment type="subcellular location">
    <subcellularLocation>
        <location evidence="4">Membrane</location>
        <topology evidence="4">Multi-pass membrane protein</topology>
    </subcellularLocation>
</comment>
<keyword evidence="4" id="KW-0813">Transport</keyword>
<sequence length="203" mass="22749">MNHVDMPGMDMHGMDTTTQSVSSNTSTPPDMSGMDASNKDTQGNDAMNMMMSYYHVGYKEFILFYELRTLSAGAMVGACFIIFAVAILYEGIKFLRDYLQQRLDPDRHVGVINSNYDNPFVGSSSDKLSKRAPRISAKRAILSGSHFLQTILHVLQVFISYCLMLIVMTFNVWLIIAVIAGAGVGYFLFGWMKHSTPEDEHNH</sequence>
<feature type="transmembrane region" description="Helical" evidence="4">
    <location>
        <begin position="70"/>
        <end position="92"/>
    </location>
</feature>
<keyword evidence="4" id="KW-0187">Copper transport</keyword>
<evidence type="ECO:0000313" key="7">
    <source>
        <dbReference type="RefSeq" id="XP_055898827.1"/>
    </source>
</evidence>
<keyword evidence="4" id="KW-0406">Ion transport</keyword>
<keyword evidence="2 4" id="KW-1133">Transmembrane helix</keyword>
<name>A0A9W3BHB6_BIOGL</name>
<evidence type="ECO:0000256" key="4">
    <source>
        <dbReference type="RuleBase" id="RU367022"/>
    </source>
</evidence>
<evidence type="ECO:0000256" key="5">
    <source>
        <dbReference type="SAM" id="MobiDB-lite"/>
    </source>
</evidence>
<feature type="compositionally biased region" description="Low complexity" evidence="5">
    <location>
        <begin position="16"/>
        <end position="27"/>
    </location>
</feature>
<keyword evidence="1 4" id="KW-0812">Transmembrane</keyword>
<comment type="similarity">
    <text evidence="4">Belongs to the copper transporter (Ctr) (TC 1.A.56) family. SLC31A subfamily.</text>
</comment>
<dbReference type="AlphaFoldDB" id="A0A9W3BHB6"/>
<dbReference type="InterPro" id="IPR007274">
    <property type="entry name" value="Cop_transporter"/>
</dbReference>
<dbReference type="Pfam" id="PF04145">
    <property type="entry name" value="Ctr"/>
    <property type="match status" value="1"/>
</dbReference>
<proteinExistence type="inferred from homology"/>
<dbReference type="GeneID" id="106075179"/>
<protein>
    <recommendedName>
        <fullName evidence="4">Copper transport protein</fullName>
    </recommendedName>
</protein>
<dbReference type="GO" id="GO:0005375">
    <property type="term" value="F:copper ion transmembrane transporter activity"/>
    <property type="evidence" value="ECO:0007669"/>
    <property type="project" value="UniProtKB-UniRule"/>
</dbReference>
<dbReference type="RefSeq" id="XP_055898828.1">
    <property type="nucleotide sequence ID" value="XM_056042853.1"/>
</dbReference>
<dbReference type="Proteomes" id="UP001165740">
    <property type="component" value="Chromosome 9"/>
</dbReference>
<evidence type="ECO:0000256" key="3">
    <source>
        <dbReference type="ARBA" id="ARBA00023136"/>
    </source>
</evidence>
<accession>A0A9W3BHB6</accession>
<feature type="region of interest" description="Disordered" evidence="5">
    <location>
        <begin position="1"/>
        <end position="35"/>
    </location>
</feature>